<dbReference type="InterPro" id="IPR024344">
    <property type="entry name" value="MDMPI_metal-binding"/>
</dbReference>
<protein>
    <submittedName>
        <fullName evidence="2">Uncharacterized protein (TIGR03086 family)</fullName>
    </submittedName>
</protein>
<gene>
    <name evidence="2" type="ORF">J2S55_007781</name>
</gene>
<evidence type="ECO:0000259" key="1">
    <source>
        <dbReference type="Pfam" id="PF11716"/>
    </source>
</evidence>
<dbReference type="Proteomes" id="UP001230426">
    <property type="component" value="Unassembled WGS sequence"/>
</dbReference>
<dbReference type="Pfam" id="PF11716">
    <property type="entry name" value="MDMPI_N"/>
    <property type="match status" value="1"/>
</dbReference>
<evidence type="ECO:0000313" key="2">
    <source>
        <dbReference type="EMBL" id="MDP9868515.1"/>
    </source>
</evidence>
<reference evidence="2 3" key="1">
    <citation type="submission" date="2023-07" db="EMBL/GenBank/DDBJ databases">
        <title>Sequencing the genomes of 1000 actinobacteria strains.</title>
        <authorList>
            <person name="Klenk H.-P."/>
        </authorList>
    </citation>
    <scope>NUCLEOTIDE SEQUENCE [LARGE SCALE GENOMIC DNA]</scope>
    <source>
        <strain evidence="2 3">DSM 44109</strain>
    </source>
</reference>
<accession>A0ABT9RGZ0</accession>
<dbReference type="InterPro" id="IPR017517">
    <property type="entry name" value="Maleyloyr_isom"/>
</dbReference>
<proteinExistence type="predicted"/>
<dbReference type="InterPro" id="IPR034660">
    <property type="entry name" value="DinB/YfiT-like"/>
</dbReference>
<dbReference type="NCBIfam" id="TIGR03086">
    <property type="entry name" value="TIGR03086 family metal-binding protein"/>
    <property type="match status" value="1"/>
</dbReference>
<feature type="domain" description="Mycothiol-dependent maleylpyruvate isomerase metal-binding" evidence="1">
    <location>
        <begin position="12"/>
        <end position="111"/>
    </location>
</feature>
<organism evidence="2 3">
    <name type="scientific">Streptosporangium brasiliense</name>
    <dbReference type="NCBI Taxonomy" id="47480"/>
    <lineage>
        <taxon>Bacteria</taxon>
        <taxon>Bacillati</taxon>
        <taxon>Actinomycetota</taxon>
        <taxon>Actinomycetes</taxon>
        <taxon>Streptosporangiales</taxon>
        <taxon>Streptosporangiaceae</taxon>
        <taxon>Streptosporangium</taxon>
    </lineage>
</organism>
<dbReference type="EMBL" id="JAUSRB010000002">
    <property type="protein sequence ID" value="MDP9868515.1"/>
    <property type="molecule type" value="Genomic_DNA"/>
</dbReference>
<comment type="caution">
    <text evidence="2">The sequence shown here is derived from an EMBL/GenBank/DDBJ whole genome shotgun (WGS) entry which is preliminary data.</text>
</comment>
<dbReference type="InterPro" id="IPR017520">
    <property type="entry name" value="CHP03086"/>
</dbReference>
<dbReference type="RefSeq" id="WP_306871457.1">
    <property type="nucleotide sequence ID" value="NZ_JAUSRB010000002.1"/>
</dbReference>
<keyword evidence="3" id="KW-1185">Reference proteome</keyword>
<dbReference type="SUPFAM" id="SSF109854">
    <property type="entry name" value="DinB/YfiT-like putative metalloenzymes"/>
    <property type="match status" value="1"/>
</dbReference>
<sequence length="193" mass="21078">MSEIAARYRSRAEIFAAKVAAVRPEQWSNPSPCEEWTAREVVGHIVDMHGVMLRPLGRSLTPAPTVEEDPLTAFVCARADVEALLSDPVTAAREVDTPTGRLSVEQHIDQVVSADMVLHGWDLARAAGQDDTIDPVEVKAMWPKAQQIPEEMRTPGAFGPGIVVFGPEVKVPDDAPLQDRFLGLLGRDPHWSA</sequence>
<dbReference type="NCBIfam" id="TIGR03083">
    <property type="entry name" value="maleylpyruvate isomerase family mycothiol-dependent enzyme"/>
    <property type="match status" value="1"/>
</dbReference>
<evidence type="ECO:0000313" key="3">
    <source>
        <dbReference type="Proteomes" id="UP001230426"/>
    </source>
</evidence>
<dbReference type="Gene3D" id="1.20.120.450">
    <property type="entry name" value="dinb family like domain"/>
    <property type="match status" value="1"/>
</dbReference>
<name>A0ABT9RGZ0_9ACTN</name>